<name>A0A7C1B1B3_9BACT</name>
<comment type="caution">
    <text evidence="1">The sequence shown here is derived from an EMBL/GenBank/DDBJ whole genome shotgun (WGS) entry which is preliminary data.</text>
</comment>
<proteinExistence type="predicted"/>
<organism evidence="1">
    <name type="scientific">Thermodesulforhabdus norvegica</name>
    <dbReference type="NCBI Taxonomy" id="39841"/>
    <lineage>
        <taxon>Bacteria</taxon>
        <taxon>Pseudomonadati</taxon>
        <taxon>Thermodesulfobacteriota</taxon>
        <taxon>Syntrophobacteria</taxon>
        <taxon>Syntrophobacterales</taxon>
        <taxon>Thermodesulforhabdaceae</taxon>
        <taxon>Thermodesulforhabdus</taxon>
    </lineage>
</organism>
<sequence length="82" mass="9165">MKTIRKIFFVAGFTSLMFLGSNCGKLSTGVCTGYSSEYNSTYCKDGWTKDECDEWDDLEVNGVSWTFHKGQTCEERGTPATP</sequence>
<evidence type="ECO:0000313" key="1">
    <source>
        <dbReference type="EMBL" id="HDL90500.1"/>
    </source>
</evidence>
<gene>
    <name evidence="1" type="ORF">ENG14_06315</name>
</gene>
<accession>A0A7C1B1B3</accession>
<dbReference type="Proteomes" id="UP000886355">
    <property type="component" value="Unassembled WGS sequence"/>
</dbReference>
<dbReference type="AlphaFoldDB" id="A0A7C1B1B3"/>
<reference evidence="1" key="1">
    <citation type="journal article" date="2020" name="mSystems">
        <title>Genome- and Community-Level Interaction Insights into Carbon Utilization and Element Cycling Functions of Hydrothermarchaeota in Hydrothermal Sediment.</title>
        <authorList>
            <person name="Zhou Z."/>
            <person name="Liu Y."/>
            <person name="Xu W."/>
            <person name="Pan J."/>
            <person name="Luo Z.H."/>
            <person name="Li M."/>
        </authorList>
    </citation>
    <scope>NUCLEOTIDE SEQUENCE [LARGE SCALE GENOMIC DNA]</scope>
    <source>
        <strain evidence="1">HyVt-19</strain>
    </source>
</reference>
<protein>
    <submittedName>
        <fullName evidence="1">Uncharacterized protein</fullName>
    </submittedName>
</protein>
<dbReference type="EMBL" id="DQZW01000295">
    <property type="protein sequence ID" value="HDL90500.1"/>
    <property type="molecule type" value="Genomic_DNA"/>
</dbReference>